<feature type="transmembrane region" description="Helical" evidence="1">
    <location>
        <begin position="20"/>
        <end position="44"/>
    </location>
</feature>
<reference evidence="2 3" key="1">
    <citation type="journal article" date="2012" name="J. Bacteriol.">
        <title>Genome sequence of 'Candidatus Methanomethylophilus alvus' Mx1201, a methanogenic archaeon from the human gut belonging to a seventh order of methanogens.</title>
        <authorList>
            <person name="Borrel G."/>
            <person name="Harris H.M."/>
            <person name="Tottey W."/>
            <person name="Mihajlovski A."/>
            <person name="Parisot N."/>
            <person name="Peyretaillade E."/>
            <person name="Peyret P."/>
            <person name="Gribaldo S."/>
            <person name="O'Toole P.W."/>
            <person name="Brugere J.F."/>
        </authorList>
    </citation>
    <scope>NUCLEOTIDE SEQUENCE [LARGE SCALE GENOMIC DNA]</scope>
    <source>
        <strain evidence="2 3">Mx1201</strain>
    </source>
</reference>
<evidence type="ECO:0000313" key="2">
    <source>
        <dbReference type="EMBL" id="AGI85451.1"/>
    </source>
</evidence>
<keyword evidence="1" id="KW-0472">Membrane</keyword>
<evidence type="ECO:0000313" key="3">
    <source>
        <dbReference type="Proteomes" id="UP000012672"/>
    </source>
</evidence>
<name>M9SAW3_METAX</name>
<dbReference type="AlphaFoldDB" id="M9SAW3"/>
<organism evidence="2 3">
    <name type="scientific">Methanomethylophilus alvi (strain Mx1201)</name>
    <dbReference type="NCBI Taxonomy" id="1236689"/>
    <lineage>
        <taxon>Archaea</taxon>
        <taxon>Methanobacteriati</taxon>
        <taxon>Thermoplasmatota</taxon>
        <taxon>Thermoplasmata</taxon>
        <taxon>Methanomassiliicoccales</taxon>
        <taxon>Methanomethylophilaceae</taxon>
        <taxon>Methanomethylophilus</taxon>
    </lineage>
</organism>
<sequence length="558" mass="60195">MLAHPERNMRASLRSDRSGISGMAAAVITAVSVIVICMSAYILLGDDKGEDGRSAAFGLSTTSITIEEGEIVTVTPISYIYLDSVEYSVYDDGVVSISSSGGYCDVTGMTPGKTSITAVCEGRTASCEIEVVEPTDHFIMAPELRVYDMNSPDLDLAILDANGFFGSGGFRTGELALSFNAAGYAVVSLAGYTKDTLTIDPGFIGNYLTDFYRIAFSVTGPDGQHVADSTYSRNVADSLPVMGPWRTASDIFGSSSNDSCAEVGFPIASLGYGEYSISVDLIHKIPSGTYIAKTITGTFEYMEGDGTMDSNEYFVRPYAWKDGSGIHGFEIEFPYYEYLMYYSENTARMTTYISGGTTYYMNKDPEAEKEYVRNICVGGTLCNLLSEKLESAYGGSDLGTPEYAQFILTFVQICYGYGADNILYYGGDGAYSSNTDYWAYPAETVWAGNGDCEDTSILCAMLLKNAGFGAGVYFVPGHAIAAVALTDYDTSKALDISHLGTSEYGIMETQTGPVTYYGCETTTERSRAIGVIDTSVDVNGTVYDYCDTSADWCKLYVI</sequence>
<dbReference type="InParanoid" id="M9SAW3"/>
<dbReference type="Gene3D" id="2.60.40.1080">
    <property type="match status" value="1"/>
</dbReference>
<dbReference type="PANTHER" id="PTHR39327">
    <property type="match status" value="1"/>
</dbReference>
<keyword evidence="3" id="KW-1185">Reference proteome</keyword>
<dbReference type="PANTHER" id="PTHR39327:SF1">
    <property type="entry name" value="BLR5470 PROTEIN"/>
    <property type="match status" value="1"/>
</dbReference>
<protein>
    <submittedName>
        <fullName evidence="2">Uncharacterized protein</fullName>
    </submittedName>
</protein>
<keyword evidence="1" id="KW-0812">Transmembrane</keyword>
<dbReference type="Proteomes" id="UP000012672">
    <property type="component" value="Chromosome"/>
</dbReference>
<keyword evidence="1" id="KW-1133">Transmembrane helix</keyword>
<dbReference type="STRING" id="1236689.MMALV_07120"/>
<proteinExistence type="predicted"/>
<dbReference type="KEGG" id="max:MMALV_07120"/>
<accession>M9SAW3</accession>
<dbReference type="eggNOG" id="arCOG03450">
    <property type="taxonomic scope" value="Archaea"/>
</dbReference>
<dbReference type="Gene3D" id="3.10.620.30">
    <property type="match status" value="1"/>
</dbReference>
<dbReference type="InterPro" id="IPR010319">
    <property type="entry name" value="Transglutaminase-like_Cys_pept"/>
</dbReference>
<dbReference type="EMBL" id="CP004049">
    <property type="protein sequence ID" value="AGI85451.1"/>
    <property type="molecule type" value="Genomic_DNA"/>
</dbReference>
<dbReference type="HOGENOM" id="CLU_532790_0_0_2"/>
<gene>
    <name evidence="2" type="ORF">MMALV_07120</name>
</gene>
<evidence type="ECO:0000256" key="1">
    <source>
        <dbReference type="SAM" id="Phobius"/>
    </source>
</evidence>